<evidence type="ECO:0000256" key="1">
    <source>
        <dbReference type="ARBA" id="ARBA00004651"/>
    </source>
</evidence>
<dbReference type="InterPro" id="IPR004477">
    <property type="entry name" value="ComEC_N"/>
</dbReference>
<dbReference type="Gene3D" id="3.60.15.10">
    <property type="entry name" value="Ribonuclease Z/Hydroxyacylglutathione hydrolase-like"/>
    <property type="match status" value="1"/>
</dbReference>
<feature type="transmembrane region" description="Helical" evidence="6">
    <location>
        <begin position="447"/>
        <end position="464"/>
    </location>
</feature>
<keyword evidence="4 6" id="KW-1133">Transmembrane helix</keyword>
<feature type="transmembrane region" description="Helical" evidence="6">
    <location>
        <begin position="289"/>
        <end position="310"/>
    </location>
</feature>
<evidence type="ECO:0000256" key="2">
    <source>
        <dbReference type="ARBA" id="ARBA00022475"/>
    </source>
</evidence>
<dbReference type="OrthoDB" id="9761531at2"/>
<dbReference type="PANTHER" id="PTHR30619">
    <property type="entry name" value="DNA INTERNALIZATION/COMPETENCE PROTEIN COMEC/REC2"/>
    <property type="match status" value="1"/>
</dbReference>
<organism evidence="8 9">
    <name type="scientific">Pantoea rodasii</name>
    <dbReference type="NCBI Taxonomy" id="1076549"/>
    <lineage>
        <taxon>Bacteria</taxon>
        <taxon>Pseudomonadati</taxon>
        <taxon>Pseudomonadota</taxon>
        <taxon>Gammaproteobacteria</taxon>
        <taxon>Enterobacterales</taxon>
        <taxon>Erwiniaceae</taxon>
        <taxon>Pantoea</taxon>
    </lineage>
</organism>
<dbReference type="EMBL" id="PIQI01000023">
    <property type="protein sequence ID" value="PJZ04900.1"/>
    <property type="molecule type" value="Genomic_DNA"/>
</dbReference>
<proteinExistence type="predicted"/>
<dbReference type="RefSeq" id="WP_100702587.1">
    <property type="nucleotide sequence ID" value="NZ_PIQI01000023.1"/>
</dbReference>
<gene>
    <name evidence="8" type="ORF">PRCB_15955</name>
</gene>
<feature type="domain" description="Metallo-beta-lactamase" evidence="7">
    <location>
        <begin position="506"/>
        <end position="687"/>
    </location>
</feature>
<feature type="transmembrane region" description="Helical" evidence="6">
    <location>
        <begin position="470"/>
        <end position="488"/>
    </location>
</feature>
<evidence type="ECO:0000256" key="5">
    <source>
        <dbReference type="ARBA" id="ARBA00023136"/>
    </source>
</evidence>
<dbReference type="NCBIfam" id="TIGR00361">
    <property type="entry name" value="ComEC_Rec2"/>
    <property type="match status" value="1"/>
</dbReference>
<feature type="transmembrane region" description="Helical" evidence="6">
    <location>
        <begin position="257"/>
        <end position="277"/>
    </location>
</feature>
<keyword evidence="9" id="KW-1185">Reference proteome</keyword>
<evidence type="ECO:0000313" key="8">
    <source>
        <dbReference type="EMBL" id="PJZ04900.1"/>
    </source>
</evidence>
<dbReference type="CDD" id="cd07731">
    <property type="entry name" value="ComA-like_MBL-fold"/>
    <property type="match status" value="1"/>
</dbReference>
<dbReference type="InterPro" id="IPR004797">
    <property type="entry name" value="Competence_ComEC/Rec2"/>
</dbReference>
<dbReference type="InterPro" id="IPR036866">
    <property type="entry name" value="RibonucZ/Hydroxyglut_hydro"/>
</dbReference>
<reference evidence="8 9" key="1">
    <citation type="submission" date="2017-11" db="EMBL/GenBank/DDBJ databases">
        <title>The genome sequence of Pantoea rodasii DSM 26611.</title>
        <authorList>
            <person name="Gao J."/>
            <person name="Mao X."/>
            <person name="Sun J."/>
        </authorList>
    </citation>
    <scope>NUCLEOTIDE SEQUENCE [LARGE SCALE GENOMIC DNA]</scope>
    <source>
        <strain evidence="8 9">DSM 26611</strain>
    </source>
</reference>
<dbReference type="GO" id="GO:0030420">
    <property type="term" value="P:establishment of competence for transformation"/>
    <property type="evidence" value="ECO:0007669"/>
    <property type="project" value="InterPro"/>
</dbReference>
<protein>
    <submittedName>
        <fullName evidence="8">DNA internalization-related competence protein ComEC/Rec2</fullName>
    </submittedName>
</protein>
<sequence>MRITGIIVARMMILATLPLGLLPQIPTAAFIAAMALAAVVIGLIPHQVIRVTSMGILLLTWALAEASQMQNSIERLSAAPTEMTVRITEVREKQQQFTAQIIRVGEKYQFPPLFVSVNTGSTELKYCAGQRWKMTLRLRAVHGRLNEGGFDAQRFALANHTPLQGRVIHQQVESVQCNLRDRLISYHQPLLEPLQQSAILQALAFGERENMTKPQRQLLRETGTAHLMAISGMHIALAASIGWMIARGLQWLLPARYIGYIFPLVGSVVTAAVYCWLSGSHAPAQRAMVALLIWMMIRIAGWQLTGWQVWTLCMGGLLWLDPLTVLSESFWLSALAVAMLIIWFQWFALPARYGKAWRWLPLRLLHLQAGMMILMAPLQIFLFQGISLSALLANLLAVPVVSLITVPLILLALLLPVMPIATGLWWLADLSVSQVMQGLARLPAGWWPLNDAVPAIAFIWGGLLLWRSGVIYYTLMPCCGCALAIFIWRSQAEQDDWQIDMIDVGHGLAIAITQGREVVLYDAGPRWNQDDAGARVILPWLHYQGRNLSSIIVSHKHLDHQGGVDSLHQANPNMVIRSALAKPGHLPCQRGEKWQWGKLTFTALWPPAGNTQGQNNDSCVVRVDDGTVSLLLTGDIELEAERKLVALEKAQLSSTLIQVPHHGSRTSSGPLLLRSVAGKGAMASVARYNAWRMPAPAVVDRYRQQGYIWYDTAQSGQIHIGVRQGEWQIKGLREQIKPRWYHQWFGVKRESR</sequence>
<keyword evidence="5 6" id="KW-0472">Membrane</keyword>
<feature type="transmembrane region" description="Helical" evidence="6">
    <location>
        <begin position="225"/>
        <end position="245"/>
    </location>
</feature>
<dbReference type="Pfam" id="PF13567">
    <property type="entry name" value="DUF4131"/>
    <property type="match status" value="1"/>
</dbReference>
<evidence type="ECO:0000313" key="9">
    <source>
        <dbReference type="Proteomes" id="UP000232062"/>
    </source>
</evidence>
<evidence type="ECO:0000259" key="7">
    <source>
        <dbReference type="SMART" id="SM00849"/>
    </source>
</evidence>
<feature type="transmembrane region" description="Helical" evidence="6">
    <location>
        <begin position="330"/>
        <end position="349"/>
    </location>
</feature>
<evidence type="ECO:0000256" key="3">
    <source>
        <dbReference type="ARBA" id="ARBA00022692"/>
    </source>
</evidence>
<dbReference type="PANTHER" id="PTHR30619:SF1">
    <property type="entry name" value="RECOMBINATION PROTEIN 2"/>
    <property type="match status" value="1"/>
</dbReference>
<dbReference type="Proteomes" id="UP000232062">
    <property type="component" value="Unassembled WGS sequence"/>
</dbReference>
<dbReference type="Pfam" id="PF00753">
    <property type="entry name" value="Lactamase_B"/>
    <property type="match status" value="1"/>
</dbReference>
<dbReference type="NCBIfam" id="TIGR00360">
    <property type="entry name" value="ComEC_N-term"/>
    <property type="match status" value="1"/>
</dbReference>
<name>A0A2M9WBI8_9GAMM</name>
<dbReference type="InterPro" id="IPR035681">
    <property type="entry name" value="ComA-like_MBL"/>
</dbReference>
<dbReference type="InterPro" id="IPR052159">
    <property type="entry name" value="Competence_DNA_uptake"/>
</dbReference>
<dbReference type="InterPro" id="IPR001279">
    <property type="entry name" value="Metallo-B-lactamas"/>
</dbReference>
<feature type="transmembrane region" description="Helical" evidence="6">
    <location>
        <begin position="404"/>
        <end position="427"/>
    </location>
</feature>
<evidence type="ECO:0000256" key="4">
    <source>
        <dbReference type="ARBA" id="ARBA00022989"/>
    </source>
</evidence>
<dbReference type="SUPFAM" id="SSF56281">
    <property type="entry name" value="Metallo-hydrolase/oxidoreductase"/>
    <property type="match status" value="1"/>
</dbReference>
<comment type="subcellular location">
    <subcellularLocation>
        <location evidence="1">Cell membrane</location>
        <topology evidence="1">Multi-pass membrane protein</topology>
    </subcellularLocation>
</comment>
<keyword evidence="3 6" id="KW-0812">Transmembrane</keyword>
<dbReference type="InterPro" id="IPR025405">
    <property type="entry name" value="DUF4131"/>
</dbReference>
<keyword evidence="2" id="KW-1003">Cell membrane</keyword>
<evidence type="ECO:0000256" key="6">
    <source>
        <dbReference type="SAM" id="Phobius"/>
    </source>
</evidence>
<dbReference type="Pfam" id="PF03772">
    <property type="entry name" value="Competence"/>
    <property type="match status" value="1"/>
</dbReference>
<feature type="transmembrane region" description="Helical" evidence="6">
    <location>
        <begin position="47"/>
        <end position="64"/>
    </location>
</feature>
<dbReference type="AlphaFoldDB" id="A0A2M9WBI8"/>
<accession>A0A2M9WBI8</accession>
<dbReference type="GO" id="GO:0005886">
    <property type="term" value="C:plasma membrane"/>
    <property type="evidence" value="ECO:0007669"/>
    <property type="project" value="UniProtKB-SubCell"/>
</dbReference>
<dbReference type="SMART" id="SM00849">
    <property type="entry name" value="Lactamase_B"/>
    <property type="match status" value="1"/>
</dbReference>
<comment type="caution">
    <text evidence="8">The sequence shown here is derived from an EMBL/GenBank/DDBJ whole genome shotgun (WGS) entry which is preliminary data.</text>
</comment>